<dbReference type="GO" id="GO:0000455">
    <property type="term" value="P:enzyme-directed rRNA pseudouridine synthesis"/>
    <property type="evidence" value="ECO:0007669"/>
    <property type="project" value="UniProtKB-ARBA"/>
</dbReference>
<comment type="catalytic activity">
    <reaction evidence="5">
        <text>a uridine in RNA = a pseudouridine in RNA</text>
        <dbReference type="Rhea" id="RHEA:48348"/>
        <dbReference type="Rhea" id="RHEA-COMP:12068"/>
        <dbReference type="Rhea" id="RHEA-COMP:12069"/>
        <dbReference type="ChEBI" id="CHEBI:65314"/>
        <dbReference type="ChEBI" id="CHEBI:65315"/>
    </reaction>
</comment>
<keyword evidence="4" id="KW-0694">RNA-binding</keyword>
<dbReference type="PROSITE" id="PS50889">
    <property type="entry name" value="S4"/>
    <property type="match status" value="1"/>
</dbReference>
<proteinExistence type="inferred from homology"/>
<dbReference type="CDD" id="cd00165">
    <property type="entry name" value="S4"/>
    <property type="match status" value="1"/>
</dbReference>
<evidence type="ECO:0000313" key="8">
    <source>
        <dbReference type="EMBL" id="QOY92124.1"/>
    </source>
</evidence>
<dbReference type="Gene3D" id="3.10.290.10">
    <property type="entry name" value="RNA-binding S4 domain"/>
    <property type="match status" value="1"/>
</dbReference>
<protein>
    <recommendedName>
        <fullName evidence="5">Pseudouridine synthase</fullName>
        <ecNumber evidence="5">5.4.99.-</ecNumber>
    </recommendedName>
</protein>
<dbReference type="GO" id="GO:0120159">
    <property type="term" value="F:rRNA pseudouridine synthase activity"/>
    <property type="evidence" value="ECO:0007669"/>
    <property type="project" value="UniProtKB-ARBA"/>
</dbReference>
<feature type="active site" evidence="3">
    <location>
        <position position="117"/>
    </location>
</feature>
<dbReference type="EMBL" id="CP063849">
    <property type="protein sequence ID" value="QOY92124.1"/>
    <property type="molecule type" value="Genomic_DNA"/>
</dbReference>
<dbReference type="InterPro" id="IPR002942">
    <property type="entry name" value="S4_RNA-bd"/>
</dbReference>
<dbReference type="EC" id="5.4.99.-" evidence="5"/>
<dbReference type="InterPro" id="IPR006145">
    <property type="entry name" value="PsdUridine_synth_RsuA/RluA"/>
</dbReference>
<reference evidence="8 9" key="1">
    <citation type="submission" date="2020-10" db="EMBL/GenBank/DDBJ databases">
        <title>Complete genome sequence of Paludibaculum fermentans P105T, a facultatively anaerobic acidobacterium capable of dissimilatory Fe(III) reduction.</title>
        <authorList>
            <person name="Dedysh S.N."/>
            <person name="Beletsky A.V."/>
            <person name="Kulichevskaya I.S."/>
            <person name="Mardanov A.V."/>
            <person name="Ravin N.V."/>
        </authorList>
    </citation>
    <scope>NUCLEOTIDE SEQUENCE [LARGE SCALE GENOMIC DNA]</scope>
    <source>
        <strain evidence="8 9">P105</strain>
    </source>
</reference>
<evidence type="ECO:0000313" key="9">
    <source>
        <dbReference type="Proteomes" id="UP000593892"/>
    </source>
</evidence>
<dbReference type="PANTHER" id="PTHR21600">
    <property type="entry name" value="MITOCHONDRIAL RNA PSEUDOURIDINE SYNTHASE"/>
    <property type="match status" value="1"/>
</dbReference>
<dbReference type="InterPro" id="IPR020103">
    <property type="entry name" value="PsdUridine_synth_cat_dom_sf"/>
</dbReference>
<keyword evidence="2 5" id="KW-0413">Isomerase</keyword>
<feature type="domain" description="RNA-binding S4" evidence="7">
    <location>
        <begin position="8"/>
        <end position="40"/>
    </location>
</feature>
<dbReference type="InterPro" id="IPR006224">
    <property type="entry name" value="PsdUridine_synth_RluA-like_CS"/>
</dbReference>
<evidence type="ECO:0000256" key="1">
    <source>
        <dbReference type="ARBA" id="ARBA00010876"/>
    </source>
</evidence>
<dbReference type="SUPFAM" id="SSF55174">
    <property type="entry name" value="Alpha-L RNA-binding motif"/>
    <property type="match status" value="1"/>
</dbReference>
<name>A0A7S7SP41_PALFE</name>
<dbReference type="PANTHER" id="PTHR21600:SF44">
    <property type="entry name" value="RIBOSOMAL LARGE SUBUNIT PSEUDOURIDINE SYNTHASE D"/>
    <property type="match status" value="1"/>
</dbReference>
<accession>A0A7S7SP41</accession>
<dbReference type="InterPro" id="IPR006225">
    <property type="entry name" value="PsdUridine_synth_RluC/D"/>
</dbReference>
<comment type="function">
    <text evidence="5">Responsible for synthesis of pseudouridine from uracil.</text>
</comment>
<dbReference type="InterPro" id="IPR036986">
    <property type="entry name" value="S4_RNA-bd_sf"/>
</dbReference>
<keyword evidence="9" id="KW-1185">Reference proteome</keyword>
<dbReference type="Proteomes" id="UP000593892">
    <property type="component" value="Chromosome"/>
</dbReference>
<dbReference type="Pfam" id="PF01479">
    <property type="entry name" value="S4"/>
    <property type="match status" value="1"/>
</dbReference>
<dbReference type="Gene3D" id="3.30.2350.10">
    <property type="entry name" value="Pseudouridine synthase"/>
    <property type="match status" value="1"/>
</dbReference>
<dbReference type="InterPro" id="IPR050188">
    <property type="entry name" value="RluA_PseudoU_synthase"/>
</dbReference>
<dbReference type="SUPFAM" id="SSF55120">
    <property type="entry name" value="Pseudouridine synthase"/>
    <property type="match status" value="1"/>
</dbReference>
<dbReference type="GO" id="GO:0003723">
    <property type="term" value="F:RNA binding"/>
    <property type="evidence" value="ECO:0007669"/>
    <property type="project" value="UniProtKB-KW"/>
</dbReference>
<evidence type="ECO:0000259" key="6">
    <source>
        <dbReference type="Pfam" id="PF00849"/>
    </source>
</evidence>
<organism evidence="8 9">
    <name type="scientific">Paludibaculum fermentans</name>
    <dbReference type="NCBI Taxonomy" id="1473598"/>
    <lineage>
        <taxon>Bacteria</taxon>
        <taxon>Pseudomonadati</taxon>
        <taxon>Acidobacteriota</taxon>
        <taxon>Terriglobia</taxon>
        <taxon>Bryobacterales</taxon>
        <taxon>Bryobacteraceae</taxon>
        <taxon>Paludibaculum</taxon>
    </lineage>
</organism>
<comment type="similarity">
    <text evidence="1 5">Belongs to the pseudouridine synthase RluA family.</text>
</comment>
<dbReference type="AlphaFoldDB" id="A0A7S7SP41"/>
<feature type="domain" description="Pseudouridine synthase RsuA/RluA-like" evidence="6">
    <location>
        <begin position="68"/>
        <end position="222"/>
    </location>
</feature>
<dbReference type="NCBIfam" id="TIGR00005">
    <property type="entry name" value="rluA_subfam"/>
    <property type="match status" value="1"/>
</dbReference>
<evidence type="ECO:0000256" key="5">
    <source>
        <dbReference type="RuleBase" id="RU362028"/>
    </source>
</evidence>
<evidence type="ECO:0000259" key="7">
    <source>
        <dbReference type="Pfam" id="PF01479"/>
    </source>
</evidence>
<dbReference type="Pfam" id="PF00849">
    <property type="entry name" value="PseudoU_synth_2"/>
    <property type="match status" value="1"/>
</dbReference>
<dbReference type="PROSITE" id="PS01129">
    <property type="entry name" value="PSI_RLU"/>
    <property type="match status" value="1"/>
</dbReference>
<evidence type="ECO:0000256" key="4">
    <source>
        <dbReference type="PROSITE-ProRule" id="PRU00182"/>
    </source>
</evidence>
<sequence>MTRLPEFSRARLQSWVEEGRVQVNGESRKASWKLRSGETVEVEPAELKPLRAFAEDIPLEILYEDESLLAINKPAGLVVHAGAGNESGTLVNALLHHFESLSTLGGELRPGIVHRLDKGTSGVMLVARTDAAHRNLSAQFAGRKVKKVYLALVMGHVKRDAGRIDTAISRDPVNRTKMTARLEEGREAHTEYYVLERLPHHTLLRVLIGTGRTHQIRVHLSQLGHPVAGDPLYGAPAAPENRPWLHAWRITFTSPATGEEVTIEAPVPAELEAWKQRLL</sequence>
<dbReference type="KEGG" id="pfer:IRI77_24455"/>
<dbReference type="CDD" id="cd02869">
    <property type="entry name" value="PseudoU_synth_RluA_like"/>
    <property type="match status" value="1"/>
</dbReference>
<gene>
    <name evidence="8" type="ORF">IRI77_24455</name>
</gene>
<evidence type="ECO:0000256" key="2">
    <source>
        <dbReference type="ARBA" id="ARBA00023235"/>
    </source>
</evidence>
<evidence type="ECO:0000256" key="3">
    <source>
        <dbReference type="PIRSR" id="PIRSR606225-1"/>
    </source>
</evidence>